<evidence type="ECO:0008006" key="3">
    <source>
        <dbReference type="Google" id="ProtNLM"/>
    </source>
</evidence>
<name>A0A4Q9VQ02_9HYPH</name>
<feature type="non-terminal residue" evidence="1">
    <location>
        <position position="1"/>
    </location>
</feature>
<dbReference type="RefSeq" id="WP_131309876.1">
    <property type="nucleotide sequence ID" value="NZ_SJFN01000017.1"/>
</dbReference>
<gene>
    <name evidence="1" type="ORF">EYW49_12265</name>
</gene>
<evidence type="ECO:0000313" key="2">
    <source>
        <dbReference type="Proteomes" id="UP000292781"/>
    </source>
</evidence>
<accession>A0A4Q9VQ02</accession>
<evidence type="ECO:0000313" key="1">
    <source>
        <dbReference type="EMBL" id="TBW36926.1"/>
    </source>
</evidence>
<dbReference type="OrthoDB" id="7161641at2"/>
<sequence length="1000" mass="105644">ARRPAAGCPLGGPPPAAAPVAAAPSPAAGAFRTVAEAVGAALDRAVHASREAGLETIGLRNGTLEVLRADAAGTVRHVFFEEIVAEGAVDGPAGALDVNLSARGEVGRWSLHLALGDTAGGGRHLVFSADDVTHRDLFGPRGPGFDLGMPFYPRVAFDYDRTGRLVAADLDLKAGAGVFRFGKEPDDEILVDEGQARVVWRPDAAAFEVPQLSVAVGDTIVALKGRVTPPAAGIGPWGLAFALDHGALHPRDVPGEAIPIDVVDVAATFDPRTRFLDLFDGRIRFGSAALQAAGRLDVSGVEPKLKMDLAFSPLTVAQVAHAWPHWVASDARRWFVANVEAGRIADMTIRLDMPRFDQFETWPANAVQVAARFDGVRFRIFGALPTIAGAEGRLGLAERRFEVVVDRGAVATRAVKHPSVDNLRFFVPDVFVKPPKGSITAKVSGEVPALAEIANADPLFVLDQSGVRAEGLAGTASVSTQIDVVFTKLIDPATIEWKVDAQIDRFSNQQPIQGRRFQDGKFRVVADPRGLKVTGRAQIDGVGTDIDLYDPRGAARTGEKREFRMVLDEAARQRMGLDLGGLVQGAVALTVSQPSPTDTRRHIEADLGPARLVLAPFGWTKGSGVPAKATFDQIDDDKGSRIENLTIESEGLSVRGTLQFDKEHKLAGADITKFALRKGDDARFKVTRSGEQTLVVTFDASSFDLRGLMLAQRKPGGGSSADGERGPDINLRLRAARVIGFNDTNLGDVSVDGQIRNGVPTSLQASARASGGRSVTASLKPEGGGRRLVFGSDDAGAVLSFLDLFDRIKGGTLAMQASLPEPGSSAGTVRISDFQLVEEPKSGRPVAPETASDGTRKIPVRRVEIDRSTDFDRASVRFSLHDGVIDVAEGIAKGKSVGATAAGQLDLASQRIALSGTYIPAFGLNNLAGQIPILGAITGAGSNGGLLGVTFRVSGPIEDPILQINPLSAIAPGIFRRIFEFQPEEAGPRGDPNAPTKITP</sequence>
<dbReference type="EMBL" id="SJFN01000017">
    <property type="protein sequence ID" value="TBW36926.1"/>
    <property type="molecule type" value="Genomic_DNA"/>
</dbReference>
<organism evidence="1 2">
    <name type="scientific">Siculibacillus lacustris</name>
    <dbReference type="NCBI Taxonomy" id="1549641"/>
    <lineage>
        <taxon>Bacteria</taxon>
        <taxon>Pseudomonadati</taxon>
        <taxon>Pseudomonadota</taxon>
        <taxon>Alphaproteobacteria</taxon>
        <taxon>Hyphomicrobiales</taxon>
        <taxon>Ancalomicrobiaceae</taxon>
        <taxon>Siculibacillus</taxon>
    </lineage>
</organism>
<dbReference type="Proteomes" id="UP000292781">
    <property type="component" value="Unassembled WGS sequence"/>
</dbReference>
<protein>
    <recommendedName>
        <fullName evidence="3">DUF3971 domain-containing protein</fullName>
    </recommendedName>
</protein>
<proteinExistence type="predicted"/>
<keyword evidence="2" id="KW-1185">Reference proteome</keyword>
<reference evidence="1 2" key="1">
    <citation type="submission" date="2019-02" db="EMBL/GenBank/DDBJ databases">
        <title>Siculibacillus lacustris gen. nov., sp. nov., a new rosette-forming bacterium isolated from a freshwater crater lake (Lake St. Ana, Romania).</title>
        <authorList>
            <person name="Felfoldi T."/>
            <person name="Marton Z."/>
            <person name="Szabo A."/>
            <person name="Mentes A."/>
            <person name="Boka K."/>
            <person name="Marialigeti K."/>
            <person name="Mathe I."/>
            <person name="Koncz M."/>
            <person name="Schumann P."/>
            <person name="Toth E."/>
        </authorList>
    </citation>
    <scope>NUCLEOTIDE SEQUENCE [LARGE SCALE GENOMIC DNA]</scope>
    <source>
        <strain evidence="1 2">SA-279</strain>
    </source>
</reference>
<comment type="caution">
    <text evidence="1">The sequence shown here is derived from an EMBL/GenBank/DDBJ whole genome shotgun (WGS) entry which is preliminary data.</text>
</comment>
<dbReference type="AlphaFoldDB" id="A0A4Q9VQ02"/>